<dbReference type="InterPro" id="IPR029261">
    <property type="entry name" value="Transposase_Znf"/>
</dbReference>
<feature type="domain" description="Transposase IS204/IS1001/IS1096/IS1165 zinc-finger" evidence="2">
    <location>
        <begin position="36"/>
        <end position="84"/>
    </location>
</feature>
<dbReference type="EMBL" id="QXWZ01000019">
    <property type="protein sequence ID" value="NBI79363.1"/>
    <property type="molecule type" value="Genomic_DNA"/>
</dbReference>
<comment type="caution">
    <text evidence="3">The sequence shown here is derived from an EMBL/GenBank/DDBJ whole genome shotgun (WGS) entry which is preliminary data.</text>
</comment>
<dbReference type="RefSeq" id="WP_160210129.1">
    <property type="nucleotide sequence ID" value="NZ_QXWZ01000019.1"/>
</dbReference>
<organism evidence="3 4">
    <name type="scientific">Anaerotruncus colihominis</name>
    <dbReference type="NCBI Taxonomy" id="169435"/>
    <lineage>
        <taxon>Bacteria</taxon>
        <taxon>Bacillati</taxon>
        <taxon>Bacillota</taxon>
        <taxon>Clostridia</taxon>
        <taxon>Eubacteriales</taxon>
        <taxon>Oscillospiraceae</taxon>
        <taxon>Anaerotruncus</taxon>
    </lineage>
</organism>
<reference evidence="3 4" key="1">
    <citation type="submission" date="2018-08" db="EMBL/GenBank/DDBJ databases">
        <title>Murine metabolic-syndrome-specific gut microbial biobank.</title>
        <authorList>
            <person name="Liu C."/>
        </authorList>
    </citation>
    <scope>NUCLEOTIDE SEQUENCE [LARGE SCALE GENOMIC DNA]</scope>
    <source>
        <strain evidence="3 4">X69</strain>
    </source>
</reference>
<dbReference type="OrthoDB" id="1856140at2"/>
<evidence type="ECO:0000313" key="4">
    <source>
        <dbReference type="Proteomes" id="UP000446348"/>
    </source>
</evidence>
<evidence type="ECO:0000313" key="3">
    <source>
        <dbReference type="EMBL" id="NBI79363.1"/>
    </source>
</evidence>
<gene>
    <name evidence="3" type="ORF">D3Z39_10900</name>
</gene>
<proteinExistence type="predicted"/>
<dbReference type="Proteomes" id="UP000446348">
    <property type="component" value="Unassembled WGS sequence"/>
</dbReference>
<name>A0A845RIF1_9FIRM</name>
<dbReference type="Pfam" id="PF14690">
    <property type="entry name" value="Zn_ribbon_ISL3"/>
    <property type="match status" value="1"/>
</dbReference>
<dbReference type="PANTHER" id="PTHR33498:SF1">
    <property type="entry name" value="TRANSPOSASE FOR INSERTION SEQUENCE ELEMENT IS1557"/>
    <property type="match status" value="1"/>
</dbReference>
<dbReference type="InterPro" id="IPR002560">
    <property type="entry name" value="Transposase_DDE"/>
</dbReference>
<dbReference type="NCBIfam" id="NF033550">
    <property type="entry name" value="transpos_ISL3"/>
    <property type="match status" value="1"/>
</dbReference>
<evidence type="ECO:0000259" key="2">
    <source>
        <dbReference type="Pfam" id="PF14690"/>
    </source>
</evidence>
<feature type="domain" description="Transposase IS204/IS1001/IS1096/IS1165 DDE" evidence="1">
    <location>
        <begin position="155"/>
        <end position="387"/>
    </location>
</feature>
<evidence type="ECO:0000259" key="1">
    <source>
        <dbReference type="Pfam" id="PF01610"/>
    </source>
</evidence>
<accession>A0A845RIF1</accession>
<dbReference type="Pfam" id="PF01610">
    <property type="entry name" value="DDE_Tnp_ISL3"/>
    <property type="match status" value="1"/>
</dbReference>
<sequence length="435" mass="50614">MSDTLMEKMLGLPEFEVTDFKQNDNDMGFFVETKERPTVCPVCGCYKPNLVIYKSRKQTVRDINALGKRCALIINRHYYECRECGGRFAEPLESVGEGERLTKRLRLFLALVAPYTPFTELEQEYQISDTTIRKAFLERVHALPKPCELETPKLLGIDEICLMKDDFNRKQPWAIIANGDENTVMEILRNRSKPSIKAFLQSLKDPKKVEVVTMDMWSGYRTAVKEVIPSAMVVVDKFHVVKMANEQMDSARKYFYKSAPHGLKKSKSLFLMRENKLTQKQIDRRDAWFDVFPKLKTAYELKESFYRIYDCTSRLEAERAFLEWYKSIPTDKDFNGWRIIASTVRRHKRVIFNYFDAPYTNAFVEGLNSVIRTISDKGRGYDFDILRGKVLLSAGRKREEPKTDFDTMAYFPPELIRDYGAPFDGILEAVKRGLI</sequence>
<dbReference type="AlphaFoldDB" id="A0A845RIF1"/>
<protein>
    <submittedName>
        <fullName evidence="3">ISL3 family transposase</fullName>
    </submittedName>
</protein>
<dbReference type="PANTHER" id="PTHR33498">
    <property type="entry name" value="TRANSPOSASE FOR INSERTION SEQUENCE ELEMENT IS1557"/>
    <property type="match status" value="1"/>
</dbReference>
<dbReference type="InterPro" id="IPR047951">
    <property type="entry name" value="Transpos_ISL3"/>
</dbReference>